<name>A0A9X9Q4G9_GULGU</name>
<proteinExistence type="predicted"/>
<feature type="region of interest" description="Disordered" evidence="1">
    <location>
        <begin position="1"/>
        <end position="29"/>
    </location>
</feature>
<gene>
    <name evidence="2" type="ORF">BN2614_LOCUS3</name>
</gene>
<protein>
    <submittedName>
        <fullName evidence="2">Uncharacterized protein</fullName>
    </submittedName>
</protein>
<keyword evidence="3" id="KW-1185">Reference proteome</keyword>
<feature type="non-terminal residue" evidence="2">
    <location>
        <position position="1"/>
    </location>
</feature>
<dbReference type="Proteomes" id="UP000269945">
    <property type="component" value="Unassembled WGS sequence"/>
</dbReference>
<dbReference type="EMBL" id="CYRY02034293">
    <property type="protein sequence ID" value="VCX10676.1"/>
    <property type="molecule type" value="Genomic_DNA"/>
</dbReference>
<comment type="caution">
    <text evidence="2">The sequence shown here is derived from an EMBL/GenBank/DDBJ whole genome shotgun (WGS) entry which is preliminary data.</text>
</comment>
<organism evidence="2 3">
    <name type="scientific">Gulo gulo</name>
    <name type="common">Wolverine</name>
    <name type="synonym">Gluton</name>
    <dbReference type="NCBI Taxonomy" id="48420"/>
    <lineage>
        <taxon>Eukaryota</taxon>
        <taxon>Metazoa</taxon>
        <taxon>Chordata</taxon>
        <taxon>Craniata</taxon>
        <taxon>Vertebrata</taxon>
        <taxon>Euteleostomi</taxon>
        <taxon>Mammalia</taxon>
        <taxon>Eutheria</taxon>
        <taxon>Laurasiatheria</taxon>
        <taxon>Carnivora</taxon>
        <taxon>Caniformia</taxon>
        <taxon>Musteloidea</taxon>
        <taxon>Mustelidae</taxon>
        <taxon>Guloninae</taxon>
        <taxon>Gulo</taxon>
    </lineage>
</organism>
<evidence type="ECO:0000313" key="2">
    <source>
        <dbReference type="EMBL" id="VCX10676.1"/>
    </source>
</evidence>
<evidence type="ECO:0000313" key="3">
    <source>
        <dbReference type="Proteomes" id="UP000269945"/>
    </source>
</evidence>
<sequence>LLQREPEGLGGGKGKGRTEKREKKKHAAPEGDSLCFAVACVDRNQMCSCLLQEVKSTVTRRIFKSCLAL</sequence>
<evidence type="ECO:0000256" key="1">
    <source>
        <dbReference type="SAM" id="MobiDB-lite"/>
    </source>
</evidence>
<reference evidence="2 3" key="1">
    <citation type="submission" date="2018-10" db="EMBL/GenBank/DDBJ databases">
        <authorList>
            <person name="Ekblom R."/>
            <person name="Jareborg N."/>
        </authorList>
    </citation>
    <scope>NUCLEOTIDE SEQUENCE [LARGE SCALE GENOMIC DNA]</scope>
    <source>
        <tissue evidence="2">Muscle</tissue>
    </source>
</reference>
<accession>A0A9X9Q4G9</accession>
<dbReference type="AlphaFoldDB" id="A0A9X9Q4G9"/>